<organism evidence="2 3">
    <name type="scientific">Saprolegnia parasitica (strain CBS 223.65)</name>
    <dbReference type="NCBI Taxonomy" id="695850"/>
    <lineage>
        <taxon>Eukaryota</taxon>
        <taxon>Sar</taxon>
        <taxon>Stramenopiles</taxon>
        <taxon>Oomycota</taxon>
        <taxon>Saprolegniomycetes</taxon>
        <taxon>Saprolegniales</taxon>
        <taxon>Saprolegniaceae</taxon>
        <taxon>Saprolegnia</taxon>
    </lineage>
</organism>
<dbReference type="CDD" id="cd04301">
    <property type="entry name" value="NAT_SF"/>
    <property type="match status" value="1"/>
</dbReference>
<evidence type="ECO:0000313" key="2">
    <source>
        <dbReference type="EMBL" id="KDO35402.1"/>
    </source>
</evidence>
<gene>
    <name evidence="2" type="ORF">SPRG_00252</name>
</gene>
<dbReference type="Proteomes" id="UP000030745">
    <property type="component" value="Unassembled WGS sequence"/>
</dbReference>
<dbReference type="EMBL" id="KK583189">
    <property type="protein sequence ID" value="KDO35402.1"/>
    <property type="molecule type" value="Genomic_DNA"/>
</dbReference>
<name>A0A067D8R4_SAPPC</name>
<dbReference type="RefSeq" id="XP_012193745.1">
    <property type="nucleotide sequence ID" value="XM_012338355.1"/>
</dbReference>
<evidence type="ECO:0000259" key="1">
    <source>
        <dbReference type="PROSITE" id="PS51186"/>
    </source>
</evidence>
<dbReference type="GO" id="GO:0016747">
    <property type="term" value="F:acyltransferase activity, transferring groups other than amino-acyl groups"/>
    <property type="evidence" value="ECO:0007669"/>
    <property type="project" value="InterPro"/>
</dbReference>
<dbReference type="VEuPathDB" id="FungiDB:SPRG_00252"/>
<sequence>MVHRWVCKPFAELSASQLYDMLAVRCEVFIVEQKCAYLDADNVDKLPTVYHLAALTDDGAVMAYARLLGPGTKGASQQLPMIGRVLTSPKHRGGGLGKQLMQEAIAECSRRWPDKGIEISAQVYLEAFYKSLGFAVTSEPYDDDGIMHMDMIRPPSH</sequence>
<dbReference type="GeneID" id="24122900"/>
<evidence type="ECO:0000313" key="3">
    <source>
        <dbReference type="Proteomes" id="UP000030745"/>
    </source>
</evidence>
<dbReference type="Pfam" id="PF13673">
    <property type="entry name" value="Acetyltransf_10"/>
    <property type="match status" value="1"/>
</dbReference>
<dbReference type="PROSITE" id="PS51186">
    <property type="entry name" value="GNAT"/>
    <property type="match status" value="1"/>
</dbReference>
<dbReference type="AlphaFoldDB" id="A0A067D8R4"/>
<reference evidence="2 3" key="1">
    <citation type="journal article" date="2013" name="PLoS Genet.">
        <title>Distinctive expansion of potential virulence genes in the genome of the oomycete fish pathogen Saprolegnia parasitica.</title>
        <authorList>
            <person name="Jiang R.H."/>
            <person name="de Bruijn I."/>
            <person name="Haas B.J."/>
            <person name="Belmonte R."/>
            <person name="Lobach L."/>
            <person name="Christie J."/>
            <person name="van den Ackerveken G."/>
            <person name="Bottin A."/>
            <person name="Bulone V."/>
            <person name="Diaz-Moreno S.M."/>
            <person name="Dumas B."/>
            <person name="Fan L."/>
            <person name="Gaulin E."/>
            <person name="Govers F."/>
            <person name="Grenville-Briggs L.J."/>
            <person name="Horner N.R."/>
            <person name="Levin J.Z."/>
            <person name="Mammella M."/>
            <person name="Meijer H.J."/>
            <person name="Morris P."/>
            <person name="Nusbaum C."/>
            <person name="Oome S."/>
            <person name="Phillips A.J."/>
            <person name="van Rooyen D."/>
            <person name="Rzeszutek E."/>
            <person name="Saraiva M."/>
            <person name="Secombes C.J."/>
            <person name="Seidl M.F."/>
            <person name="Snel B."/>
            <person name="Stassen J.H."/>
            <person name="Sykes S."/>
            <person name="Tripathy S."/>
            <person name="van den Berg H."/>
            <person name="Vega-Arreguin J.C."/>
            <person name="Wawra S."/>
            <person name="Young S.K."/>
            <person name="Zeng Q."/>
            <person name="Dieguez-Uribeondo J."/>
            <person name="Russ C."/>
            <person name="Tyler B.M."/>
            <person name="van West P."/>
        </authorList>
    </citation>
    <scope>NUCLEOTIDE SEQUENCE [LARGE SCALE GENOMIC DNA]</scope>
    <source>
        <strain evidence="2 3">CBS 223.65</strain>
    </source>
</reference>
<keyword evidence="3" id="KW-1185">Reference proteome</keyword>
<dbReference type="OMA" id="LYCHAQM"/>
<dbReference type="SUPFAM" id="SSF55729">
    <property type="entry name" value="Acyl-CoA N-acyltransferases (Nat)"/>
    <property type="match status" value="1"/>
</dbReference>
<protein>
    <recommendedName>
        <fullName evidence="1">N-acetyltransferase domain-containing protein</fullName>
    </recommendedName>
</protein>
<dbReference type="OrthoDB" id="329272at2759"/>
<dbReference type="STRING" id="695850.A0A067D8R4"/>
<feature type="domain" description="N-acetyltransferase" evidence="1">
    <location>
        <begin position="8"/>
        <end position="156"/>
    </location>
</feature>
<dbReference type="Gene3D" id="3.40.630.30">
    <property type="match status" value="1"/>
</dbReference>
<proteinExistence type="predicted"/>
<dbReference type="KEGG" id="spar:SPRG_00252"/>
<dbReference type="InterPro" id="IPR000182">
    <property type="entry name" value="GNAT_dom"/>
</dbReference>
<accession>A0A067D8R4</accession>
<dbReference type="InterPro" id="IPR016181">
    <property type="entry name" value="Acyl_CoA_acyltransferase"/>
</dbReference>